<evidence type="ECO:0000313" key="2">
    <source>
        <dbReference type="Proteomes" id="UP000030634"/>
    </source>
</evidence>
<dbReference type="AlphaFoldDB" id="A0A0A7KMB1"/>
<gene>
    <name evidence="1" type="ORF">QR90_12710</name>
</gene>
<proteinExistence type="predicted"/>
<evidence type="ECO:0000313" key="1">
    <source>
        <dbReference type="EMBL" id="AIZ45748.1"/>
    </source>
</evidence>
<dbReference type="EMBL" id="CP010028">
    <property type="protein sequence ID" value="AIZ45748.1"/>
    <property type="molecule type" value="Genomic_DNA"/>
</dbReference>
<organism evidence="1 2">
    <name type="scientific">Deinococcus radiopugnans</name>
    <dbReference type="NCBI Taxonomy" id="57497"/>
    <lineage>
        <taxon>Bacteria</taxon>
        <taxon>Thermotogati</taxon>
        <taxon>Deinococcota</taxon>
        <taxon>Deinococci</taxon>
        <taxon>Deinococcales</taxon>
        <taxon>Deinococcaceae</taxon>
        <taxon>Deinococcus</taxon>
    </lineage>
</organism>
<dbReference type="KEGG" id="dsw:QR90_12710"/>
<dbReference type="HOGENOM" id="CLU_2805353_0_0_0"/>
<accession>A0A0A7KMB1</accession>
<name>A0A0A7KMB1_9DEIO</name>
<dbReference type="Proteomes" id="UP000030634">
    <property type="component" value="Chromosome"/>
</dbReference>
<sequence length="67" mass="7350">MLSIQASSSREFFLREELAGRGDGIVAVLDGRGQSIGTPEGHHPQFHQGFPMMQGNALQIGTSRRQR</sequence>
<protein>
    <submittedName>
        <fullName evidence="1">Uncharacterized protein</fullName>
    </submittedName>
</protein>
<reference evidence="2" key="1">
    <citation type="submission" date="2014-11" db="EMBL/GenBank/DDBJ databases">
        <title>Hymenobacter sp. DG25B genome submission.</title>
        <authorList>
            <person name="Jung H.-Y."/>
            <person name="Kim M.K."/>
            <person name="Srinivasan S."/>
            <person name="Lim S."/>
        </authorList>
    </citation>
    <scope>NUCLEOTIDE SEQUENCE [LARGE SCALE GENOMIC DNA]</scope>
    <source>
        <strain evidence="2">DY59</strain>
    </source>
</reference>